<accession>X0T5N4</accession>
<protein>
    <recommendedName>
        <fullName evidence="1">GAF domain-containing protein</fullName>
    </recommendedName>
</protein>
<sequence length="280" mass="30331">MSTLKDYLDPATLQQLQDAFSAAAQVPIRICQPDEAAPGPESITPHEADGRGRFAAPIRLGAEVLGRVVLDSAGPGREEQKPGYLQLLADVIAGLCAGRKELRARVEELGTLYRLTAEFAGRRDLQEILETVAQTVVASLKAKACSIRLLSEDRTELVIKAVANLSEAYLDKGPILLSESRIDQQVLSTGKCVYIADSRSDPRVLYPAEASREGIVSALCAPLVYKGRAEGAIRVYMASRHEFDWFEVSLLEAIAAQAAAAIVNARLYHQAIRSANMSRA</sequence>
<dbReference type="EMBL" id="BARS01002197">
    <property type="protein sequence ID" value="GAF82651.1"/>
    <property type="molecule type" value="Genomic_DNA"/>
</dbReference>
<dbReference type="Gene3D" id="3.30.450.40">
    <property type="match status" value="1"/>
</dbReference>
<gene>
    <name evidence="2" type="ORF">S01H1_04129</name>
</gene>
<reference evidence="2" key="1">
    <citation type="journal article" date="2014" name="Front. Microbiol.">
        <title>High frequency of phylogenetically diverse reductive dehalogenase-homologous genes in deep subseafloor sedimentary metagenomes.</title>
        <authorList>
            <person name="Kawai M."/>
            <person name="Futagami T."/>
            <person name="Toyoda A."/>
            <person name="Takaki Y."/>
            <person name="Nishi S."/>
            <person name="Hori S."/>
            <person name="Arai W."/>
            <person name="Tsubouchi T."/>
            <person name="Morono Y."/>
            <person name="Uchiyama I."/>
            <person name="Ito T."/>
            <person name="Fujiyama A."/>
            <person name="Inagaki F."/>
            <person name="Takami H."/>
        </authorList>
    </citation>
    <scope>NUCLEOTIDE SEQUENCE</scope>
    <source>
        <strain evidence="2">Expedition CK06-06</strain>
    </source>
</reference>
<evidence type="ECO:0000313" key="2">
    <source>
        <dbReference type="EMBL" id="GAF82651.1"/>
    </source>
</evidence>
<feature type="domain" description="GAF" evidence="1">
    <location>
        <begin position="124"/>
        <end position="272"/>
    </location>
</feature>
<proteinExistence type="predicted"/>
<comment type="caution">
    <text evidence="2">The sequence shown here is derived from an EMBL/GenBank/DDBJ whole genome shotgun (WGS) entry which is preliminary data.</text>
</comment>
<feature type="non-terminal residue" evidence="2">
    <location>
        <position position="280"/>
    </location>
</feature>
<dbReference type="InterPro" id="IPR029016">
    <property type="entry name" value="GAF-like_dom_sf"/>
</dbReference>
<dbReference type="SUPFAM" id="SSF55781">
    <property type="entry name" value="GAF domain-like"/>
    <property type="match status" value="1"/>
</dbReference>
<organism evidence="2">
    <name type="scientific">marine sediment metagenome</name>
    <dbReference type="NCBI Taxonomy" id="412755"/>
    <lineage>
        <taxon>unclassified sequences</taxon>
        <taxon>metagenomes</taxon>
        <taxon>ecological metagenomes</taxon>
    </lineage>
</organism>
<name>X0T5N4_9ZZZZ</name>
<dbReference type="AlphaFoldDB" id="X0T5N4"/>
<evidence type="ECO:0000259" key="1">
    <source>
        <dbReference type="SMART" id="SM00065"/>
    </source>
</evidence>
<dbReference type="InterPro" id="IPR003018">
    <property type="entry name" value="GAF"/>
</dbReference>
<dbReference type="SMART" id="SM00065">
    <property type="entry name" value="GAF"/>
    <property type="match status" value="1"/>
</dbReference>
<dbReference type="Pfam" id="PF13185">
    <property type="entry name" value="GAF_2"/>
    <property type="match status" value="1"/>
</dbReference>